<evidence type="ECO:0000313" key="2">
    <source>
        <dbReference type="Proteomes" id="UP000297703"/>
    </source>
</evidence>
<accession>A0A4D9DKX9</accession>
<proteinExistence type="predicted"/>
<organism evidence="1 2">
    <name type="scientific">Platysternon megacephalum</name>
    <name type="common">big-headed turtle</name>
    <dbReference type="NCBI Taxonomy" id="55544"/>
    <lineage>
        <taxon>Eukaryota</taxon>
        <taxon>Metazoa</taxon>
        <taxon>Chordata</taxon>
        <taxon>Craniata</taxon>
        <taxon>Vertebrata</taxon>
        <taxon>Euteleostomi</taxon>
        <taxon>Archelosauria</taxon>
        <taxon>Testudinata</taxon>
        <taxon>Testudines</taxon>
        <taxon>Cryptodira</taxon>
        <taxon>Durocryptodira</taxon>
        <taxon>Testudinoidea</taxon>
        <taxon>Platysternidae</taxon>
        <taxon>Platysternon</taxon>
    </lineage>
</organism>
<dbReference type="AlphaFoldDB" id="A0A4D9DKX9"/>
<reference evidence="1 2" key="1">
    <citation type="submission" date="2019-04" db="EMBL/GenBank/DDBJ databases">
        <title>Draft genome of the big-headed turtle Platysternon megacephalum.</title>
        <authorList>
            <person name="Gong S."/>
        </authorList>
    </citation>
    <scope>NUCLEOTIDE SEQUENCE [LARGE SCALE GENOMIC DNA]</scope>
    <source>
        <strain evidence="1">DO16091913</strain>
        <tissue evidence="1">Muscle</tissue>
    </source>
</reference>
<sequence>MRSVRPRYTKHCQAQTDAAVSCGGEIAGTLGTAGAGGSESLPRAERGIPHVLLPEELAWDSIGLVGKCSSRAIAGQQKHIPLSTLASLHVTFSPCLIGE</sequence>
<protein>
    <submittedName>
        <fullName evidence="1">Hemopexin</fullName>
    </submittedName>
</protein>
<comment type="caution">
    <text evidence="1">The sequence shown here is derived from an EMBL/GenBank/DDBJ whole genome shotgun (WGS) entry which is preliminary data.</text>
</comment>
<reference evidence="1 2" key="2">
    <citation type="submission" date="2019-04" db="EMBL/GenBank/DDBJ databases">
        <title>The genome sequence of big-headed turtle.</title>
        <authorList>
            <person name="Gong S."/>
        </authorList>
    </citation>
    <scope>NUCLEOTIDE SEQUENCE [LARGE SCALE GENOMIC DNA]</scope>
    <source>
        <strain evidence="1">DO16091913</strain>
        <tissue evidence="1">Muscle</tissue>
    </source>
</reference>
<gene>
    <name evidence="1" type="ORF">DR999_PMT20190</name>
</gene>
<dbReference type="EMBL" id="QXTE01000446">
    <property type="protein sequence ID" value="TFJ97914.1"/>
    <property type="molecule type" value="Genomic_DNA"/>
</dbReference>
<dbReference type="Proteomes" id="UP000297703">
    <property type="component" value="Unassembled WGS sequence"/>
</dbReference>
<evidence type="ECO:0000313" key="1">
    <source>
        <dbReference type="EMBL" id="TFJ97914.1"/>
    </source>
</evidence>
<keyword evidence="2" id="KW-1185">Reference proteome</keyword>
<name>A0A4D9DKX9_9SAUR</name>